<dbReference type="Gene3D" id="3.40.50.12760">
    <property type="match status" value="1"/>
</dbReference>
<dbReference type="GO" id="GO:0005737">
    <property type="term" value="C:cytoplasm"/>
    <property type="evidence" value="ECO:0007669"/>
    <property type="project" value="TreeGrafter"/>
</dbReference>
<dbReference type="SUPFAM" id="SSF53335">
    <property type="entry name" value="S-adenosyl-L-methionine-dependent methyltransferases"/>
    <property type="match status" value="1"/>
</dbReference>
<dbReference type="GO" id="GO:0006370">
    <property type="term" value="P:7-methylguanosine mRNA capping"/>
    <property type="evidence" value="ECO:0007669"/>
    <property type="project" value="TreeGrafter"/>
</dbReference>
<dbReference type="PANTHER" id="PTHR16121:SF0">
    <property type="entry name" value="CAP-SPECIFIC MRNA (NUCLEOSIDE-2'-O-)-METHYLTRANSFERASE 1"/>
    <property type="match status" value="1"/>
</dbReference>
<dbReference type="Pfam" id="PF01728">
    <property type="entry name" value="FtsJ"/>
    <property type="match status" value="1"/>
</dbReference>
<dbReference type="AlphaFoldDB" id="A0A6C0I0S6"/>
<feature type="domain" description="Ribosomal RNA methyltransferase FtsJ" evidence="1">
    <location>
        <begin position="82"/>
        <end position="282"/>
    </location>
</feature>
<organism evidence="2">
    <name type="scientific">viral metagenome</name>
    <dbReference type="NCBI Taxonomy" id="1070528"/>
    <lineage>
        <taxon>unclassified sequences</taxon>
        <taxon>metagenomes</taxon>
        <taxon>organismal metagenomes</taxon>
    </lineage>
</organism>
<dbReference type="InterPro" id="IPR029063">
    <property type="entry name" value="SAM-dependent_MTases_sf"/>
</dbReference>
<evidence type="ECO:0000259" key="1">
    <source>
        <dbReference type="Pfam" id="PF01728"/>
    </source>
</evidence>
<name>A0A6C0I0S6_9ZZZZ</name>
<dbReference type="GO" id="GO:0004483">
    <property type="term" value="F:methyltransferase cap1 activity"/>
    <property type="evidence" value="ECO:0007669"/>
    <property type="project" value="TreeGrafter"/>
</dbReference>
<dbReference type="EMBL" id="MN740057">
    <property type="protein sequence ID" value="QHT85987.1"/>
    <property type="molecule type" value="Genomic_DNA"/>
</dbReference>
<dbReference type="GO" id="GO:0005634">
    <property type="term" value="C:nucleus"/>
    <property type="evidence" value="ECO:0007669"/>
    <property type="project" value="UniProtKB-ARBA"/>
</dbReference>
<dbReference type="InterPro" id="IPR050851">
    <property type="entry name" value="mRNA_Cap_2O-Ribose_MeTrfase"/>
</dbReference>
<dbReference type="PANTHER" id="PTHR16121">
    <property type="entry name" value="CAP-SPECIFIC MRNA (NUCLEOSIDE-2'-O-)-METHYLTRANSFERASE 1-RELATED"/>
    <property type="match status" value="1"/>
</dbReference>
<evidence type="ECO:0000313" key="2">
    <source>
        <dbReference type="EMBL" id="QHT85987.1"/>
    </source>
</evidence>
<proteinExistence type="predicted"/>
<protein>
    <recommendedName>
        <fullName evidence="1">Ribosomal RNA methyltransferase FtsJ domain-containing protein</fullName>
    </recommendedName>
</protein>
<sequence length="392" mass="45944">MYYTLPKSPPFIYTYLNYSDISGSPPTTISHSLSYYLSNIKLLITDKEKQWDIYKKYTNPYEYIHSYIPNKKRAVSKYRPLSRSFFKMIELLSIFPIPNIEQPIKTFHLAEGPGGFIEAVVNLRNCQKDKYFGMTLQDTNDTDTNIPSWKKSDRFLREHQNVILENGITGTGDILSMDNFLFISEKYHSSIDLVTADGGFDFSSDFNHQEIFISKLLFAQISFALVMQKKGGNFILKIFDCFIQHTVDLLYLLSSFYEKVHIIKPQTSRYANSEKYIVCTGFLFSDSKSFFPYLKNVFSQMIENPNTNVLRFLSIEIPYIFIKKIEEYNTLYGQKQIQNIHYTLSLMENKHKGSKIDNMIQTNIQKSIQWCIKYNIDYNVIINNLFYTDEHV</sequence>
<accession>A0A6C0I0S6</accession>
<dbReference type="InterPro" id="IPR002877">
    <property type="entry name" value="RNA_MeTrfase_FtsJ_dom"/>
</dbReference>
<reference evidence="2" key="1">
    <citation type="journal article" date="2020" name="Nature">
        <title>Giant virus diversity and host interactions through global metagenomics.</title>
        <authorList>
            <person name="Schulz F."/>
            <person name="Roux S."/>
            <person name="Paez-Espino D."/>
            <person name="Jungbluth S."/>
            <person name="Walsh D.A."/>
            <person name="Denef V.J."/>
            <person name="McMahon K.D."/>
            <person name="Konstantinidis K.T."/>
            <person name="Eloe-Fadrosh E.A."/>
            <person name="Kyrpides N.C."/>
            <person name="Woyke T."/>
        </authorList>
    </citation>
    <scope>NUCLEOTIDE SEQUENCE</scope>
    <source>
        <strain evidence="2">GVMAG-M-3300023184-184</strain>
    </source>
</reference>
<dbReference type="GO" id="GO:0032259">
    <property type="term" value="P:methylation"/>
    <property type="evidence" value="ECO:0007669"/>
    <property type="project" value="InterPro"/>
</dbReference>